<dbReference type="SUPFAM" id="SSF48403">
    <property type="entry name" value="Ankyrin repeat"/>
    <property type="match status" value="1"/>
</dbReference>
<dbReference type="InParanoid" id="A3LPD6"/>
<evidence type="ECO:0000256" key="2">
    <source>
        <dbReference type="SAM" id="MobiDB-lite"/>
    </source>
</evidence>
<feature type="non-terminal residue" evidence="3">
    <location>
        <position position="180"/>
    </location>
</feature>
<dbReference type="eggNOG" id="KOG0504">
    <property type="taxonomic scope" value="Eukaryota"/>
</dbReference>
<dbReference type="PANTHER" id="PTHR44207:SF2">
    <property type="entry name" value="REPEAT PROTEIN, PUTATIVE-RELATED"/>
    <property type="match status" value="1"/>
</dbReference>
<keyword evidence="4" id="KW-1185">Reference proteome</keyword>
<dbReference type="Pfam" id="PF12796">
    <property type="entry name" value="Ank_2"/>
    <property type="match status" value="1"/>
</dbReference>
<feature type="region of interest" description="Disordered" evidence="2">
    <location>
        <begin position="157"/>
        <end position="180"/>
    </location>
</feature>
<evidence type="ECO:0000313" key="4">
    <source>
        <dbReference type="Proteomes" id="UP000002258"/>
    </source>
</evidence>
<dbReference type="RefSeq" id="XP_001383056.1">
    <property type="nucleotide sequence ID" value="XM_001383019.1"/>
</dbReference>
<dbReference type="FunCoup" id="A3LPD6">
    <property type="interactions" value="63"/>
</dbReference>
<dbReference type="EMBL" id="CP000496">
    <property type="protein sequence ID" value="ABN65027.1"/>
    <property type="molecule type" value="Genomic_DNA"/>
</dbReference>
<dbReference type="Proteomes" id="UP000002258">
    <property type="component" value="Chromosome 2"/>
</dbReference>
<dbReference type="InterPro" id="IPR036770">
    <property type="entry name" value="Ankyrin_rpt-contain_sf"/>
</dbReference>
<name>A3LPD6_PICST</name>
<dbReference type="HOGENOM" id="CLU_000134_20_0_1"/>
<gene>
    <name evidence="3" type="primary">YAR1</name>
    <name evidence="3" type="ORF">PICST_40417</name>
</gene>
<dbReference type="OMA" id="EAENVGW"/>
<dbReference type="GeneID" id="4837527"/>
<dbReference type="PROSITE" id="PS50297">
    <property type="entry name" value="ANK_REP_REGION"/>
    <property type="match status" value="2"/>
</dbReference>
<organism evidence="3 4">
    <name type="scientific">Scheffersomyces stipitis (strain ATCC 58785 / CBS 6054 / NBRC 10063 / NRRL Y-11545)</name>
    <name type="common">Yeast</name>
    <name type="synonym">Pichia stipitis</name>
    <dbReference type="NCBI Taxonomy" id="322104"/>
    <lineage>
        <taxon>Eukaryota</taxon>
        <taxon>Fungi</taxon>
        <taxon>Dikarya</taxon>
        <taxon>Ascomycota</taxon>
        <taxon>Saccharomycotina</taxon>
        <taxon>Pichiomycetes</taxon>
        <taxon>Debaryomycetaceae</taxon>
        <taxon>Scheffersomyces</taxon>
    </lineage>
</organism>
<dbReference type="Gene3D" id="1.25.40.20">
    <property type="entry name" value="Ankyrin repeat-containing domain"/>
    <property type="match status" value="1"/>
</dbReference>
<dbReference type="OrthoDB" id="10057496at2759"/>
<dbReference type="STRING" id="322104.A3LPD6"/>
<proteinExistence type="predicted"/>
<feature type="repeat" description="ANK" evidence="1">
    <location>
        <begin position="48"/>
        <end position="70"/>
    </location>
</feature>
<sequence length="180" mass="20180">MAQEVVELTQEEMDAVIYDSREGDLETLKEIFDEIGANTLMTIKDDITLSTPLHMAAANGHLESVKYLLSILSKEDALKLASQKNESGNTALHWAAYSGHLEIVKLLCDDYNVDPFERNESGHDAIYEAENNNQAEVENWFLNKYAVEDDFKVEEDGEDTKITYTPGSESKEADERAAKA</sequence>
<feature type="compositionally biased region" description="Basic and acidic residues" evidence="2">
    <location>
        <begin position="169"/>
        <end position="180"/>
    </location>
</feature>
<keyword evidence="1" id="KW-0040">ANK repeat</keyword>
<dbReference type="AlphaFoldDB" id="A3LPD6"/>
<dbReference type="KEGG" id="pic:PICST_40417"/>
<dbReference type="PROSITE" id="PS50088">
    <property type="entry name" value="ANK_REPEAT"/>
    <property type="match status" value="2"/>
</dbReference>
<accession>A3LPD6</accession>
<feature type="repeat" description="ANK" evidence="1">
    <location>
        <begin position="87"/>
        <end position="107"/>
    </location>
</feature>
<dbReference type="PANTHER" id="PTHR44207">
    <property type="entry name" value="SURFACE ANTIGEN BSPA-LIKE-RELATED"/>
    <property type="match status" value="1"/>
</dbReference>
<reference evidence="3 4" key="1">
    <citation type="journal article" date="2007" name="Nat. Biotechnol.">
        <title>Genome sequence of the lignocellulose-bioconverting and xylose-fermenting yeast Pichia stipitis.</title>
        <authorList>
            <person name="Jeffries T.W."/>
            <person name="Grigoriev I.V."/>
            <person name="Grimwood J."/>
            <person name="Laplaza J.M."/>
            <person name="Aerts A."/>
            <person name="Salamov A."/>
            <person name="Schmutz J."/>
            <person name="Lindquist E."/>
            <person name="Dehal P."/>
            <person name="Shapiro H."/>
            <person name="Jin Y.S."/>
            <person name="Passoth V."/>
            <person name="Richardson P.M."/>
        </authorList>
    </citation>
    <scope>NUCLEOTIDE SEQUENCE [LARGE SCALE GENOMIC DNA]</scope>
    <source>
        <strain evidence="4">ATCC 58785 / CBS 6054 / NBRC 10063 / NRRL Y-11545</strain>
    </source>
</reference>
<dbReference type="InterPro" id="IPR002110">
    <property type="entry name" value="Ankyrin_rpt"/>
</dbReference>
<protein>
    <submittedName>
        <fullName evidence="3">Ankyrin repeat-containing protein</fullName>
    </submittedName>
</protein>
<evidence type="ECO:0000256" key="1">
    <source>
        <dbReference type="PROSITE-ProRule" id="PRU00023"/>
    </source>
</evidence>
<dbReference type="SMART" id="SM00248">
    <property type="entry name" value="ANK"/>
    <property type="match status" value="2"/>
</dbReference>
<evidence type="ECO:0000313" key="3">
    <source>
        <dbReference type="EMBL" id="ABN65027.1"/>
    </source>
</evidence>